<keyword evidence="2" id="KW-0732">Signal</keyword>
<feature type="region of interest" description="Disordered" evidence="1">
    <location>
        <begin position="467"/>
        <end position="507"/>
    </location>
</feature>
<name>A0A0V7ZXC1_9CYAN</name>
<feature type="signal peptide" evidence="2">
    <location>
        <begin position="1"/>
        <end position="34"/>
    </location>
</feature>
<accession>A0A0V7ZXC1</accession>
<dbReference type="OrthoDB" id="8198236at2"/>
<keyword evidence="4" id="KW-1185">Reference proteome</keyword>
<protein>
    <submittedName>
        <fullName evidence="3">Uncharacterized protein</fullName>
    </submittedName>
</protein>
<evidence type="ECO:0000256" key="1">
    <source>
        <dbReference type="SAM" id="MobiDB-lite"/>
    </source>
</evidence>
<dbReference type="EMBL" id="LMTZ01000031">
    <property type="protein sequence ID" value="KST69245.1"/>
    <property type="molecule type" value="Genomic_DNA"/>
</dbReference>
<dbReference type="GO" id="GO:0008237">
    <property type="term" value="F:metallopeptidase activity"/>
    <property type="evidence" value="ECO:0007669"/>
    <property type="project" value="InterPro"/>
</dbReference>
<feature type="compositionally biased region" description="Basic and acidic residues" evidence="1">
    <location>
        <begin position="473"/>
        <end position="482"/>
    </location>
</feature>
<dbReference type="NCBIfam" id="TIGR02595">
    <property type="entry name" value="PEP_CTERM"/>
    <property type="match status" value="1"/>
</dbReference>
<evidence type="ECO:0000256" key="2">
    <source>
        <dbReference type="SAM" id="SignalP"/>
    </source>
</evidence>
<dbReference type="RefSeq" id="WP_027842800.1">
    <property type="nucleotide sequence ID" value="NZ_LMTZ01000031.1"/>
</dbReference>
<gene>
    <name evidence="3" type="ORF">BC008_03390</name>
</gene>
<dbReference type="InterPro" id="IPR013424">
    <property type="entry name" value="Ice-binding_C"/>
</dbReference>
<dbReference type="AlphaFoldDB" id="A0A0V7ZXC1"/>
<dbReference type="Proteomes" id="UP000053372">
    <property type="component" value="Unassembled WGS sequence"/>
</dbReference>
<reference evidence="3 4" key="1">
    <citation type="journal article" date="2015" name="Genome Announc.">
        <title>Draft Genome of the Euendolithic (true boring) Cyanobacterium Mastigocoleus testarum strain BC008.</title>
        <authorList>
            <person name="Guida B.S."/>
            <person name="Garcia-Pichel F."/>
        </authorList>
    </citation>
    <scope>NUCLEOTIDE SEQUENCE [LARGE SCALE GENOMIC DNA]</scope>
    <source>
        <strain evidence="3 4">BC008</strain>
    </source>
</reference>
<sequence>MKPTYVHQFNKVKKFIPLGIVLLAGISSSHPAQALQFNFTYSDDTSEEIINGFQTAGDIWSSKFQDTFLDSDCSCERNTTINIKVDFTQLSNSKGLGVANPEMVSVDYNQFLNHSFKEINSADDLNAFKSFQISQNDKENFLQVLGVDLENKDFAENYNVLQEQGFNIQRKIKGIKPKSNDLIATQAGNIFQQLNLEQIELLNRDEVNFSSSTFKMQIDDDSKGKGKGKGLEKKTIIDEDNSVNNRKIWLTRGNSKVLGLTNGSHHKLDAKISLSNSMLSANGDIISHDDWLNQNPQGNFLQDTIWDFSRVDNLNAQVASHKFDFLSVALHEIGHALGVVSGVDALSSLKIQTEANNETLSDKDTALVSPMDLMRFSEESAQKSVFDWSSSGNTFLSIDGGKTKIADFADGFSYQTSHWSEKGDVNSNPLGIMHPVLERGEKLNITDLDLQLLDVLGYTKSKGEVNNLLQDSQNKEKKEKKEKNKKNKKSEPETDFDISYSNSTSSSSGFNFWQEADITDRDRTDPFTATNQQYKTATTPEPNTIVGLGILGIFGWLHRRMRKG</sequence>
<organism evidence="3 4">
    <name type="scientific">Mastigocoleus testarum BC008</name>
    <dbReference type="NCBI Taxonomy" id="371196"/>
    <lineage>
        <taxon>Bacteria</taxon>
        <taxon>Bacillati</taxon>
        <taxon>Cyanobacteriota</taxon>
        <taxon>Cyanophyceae</taxon>
        <taxon>Nostocales</taxon>
        <taxon>Hapalosiphonaceae</taxon>
        <taxon>Mastigocoleus</taxon>
    </lineage>
</organism>
<dbReference type="SUPFAM" id="SSF55486">
    <property type="entry name" value="Metalloproteases ('zincins'), catalytic domain"/>
    <property type="match status" value="1"/>
</dbReference>
<dbReference type="InterPro" id="IPR024079">
    <property type="entry name" value="MetalloPept_cat_dom_sf"/>
</dbReference>
<dbReference type="Gene3D" id="3.40.390.10">
    <property type="entry name" value="Collagenase (Catalytic Domain)"/>
    <property type="match status" value="1"/>
</dbReference>
<proteinExistence type="predicted"/>
<evidence type="ECO:0000313" key="4">
    <source>
        <dbReference type="Proteomes" id="UP000053372"/>
    </source>
</evidence>
<feature type="chain" id="PRO_5006890206" evidence="2">
    <location>
        <begin position="35"/>
        <end position="564"/>
    </location>
</feature>
<dbReference type="NCBIfam" id="NF038122">
    <property type="entry name" value="metallo_LGF"/>
    <property type="match status" value="1"/>
</dbReference>
<evidence type="ECO:0000313" key="3">
    <source>
        <dbReference type="EMBL" id="KST69245.1"/>
    </source>
</evidence>
<comment type="caution">
    <text evidence="3">The sequence shown here is derived from an EMBL/GenBank/DDBJ whole genome shotgun (WGS) entry which is preliminary data.</text>
</comment>